<comment type="caution">
    <text evidence="2">The sequence shown here is derived from an EMBL/GenBank/DDBJ whole genome shotgun (WGS) entry which is preliminary data.</text>
</comment>
<dbReference type="InterPro" id="IPR036390">
    <property type="entry name" value="WH_DNA-bd_sf"/>
</dbReference>
<dbReference type="Gene3D" id="2.60.120.10">
    <property type="entry name" value="Jelly Rolls"/>
    <property type="match status" value="1"/>
</dbReference>
<dbReference type="SUPFAM" id="SSF46785">
    <property type="entry name" value="Winged helix' DNA-binding domain"/>
    <property type="match status" value="1"/>
</dbReference>
<dbReference type="GO" id="GO:0003677">
    <property type="term" value="F:DNA binding"/>
    <property type="evidence" value="ECO:0007669"/>
    <property type="project" value="InterPro"/>
</dbReference>
<dbReference type="PROSITE" id="PS51063">
    <property type="entry name" value="HTH_CRP_2"/>
    <property type="match status" value="1"/>
</dbReference>
<dbReference type="InterPro" id="IPR018335">
    <property type="entry name" value="Tscrpt_reg_HTH_Crp-type_CS"/>
</dbReference>
<protein>
    <submittedName>
        <fullName evidence="2">Bacterial regulatory protein, crp family</fullName>
    </submittedName>
</protein>
<dbReference type="PRINTS" id="PR00034">
    <property type="entry name" value="HTHCRP"/>
</dbReference>
<organism evidence="2">
    <name type="scientific">mine drainage metagenome</name>
    <dbReference type="NCBI Taxonomy" id="410659"/>
    <lineage>
        <taxon>unclassified sequences</taxon>
        <taxon>metagenomes</taxon>
        <taxon>ecological metagenomes</taxon>
    </lineage>
</organism>
<dbReference type="AlphaFoldDB" id="A0A1J5QDV8"/>
<gene>
    <name evidence="2" type="ORF">GALL_365870</name>
</gene>
<accession>A0A1J5QDV8</accession>
<name>A0A1J5QDV8_9ZZZZ</name>
<dbReference type="Pfam" id="PF13545">
    <property type="entry name" value="HTH_Crp_2"/>
    <property type="match status" value="1"/>
</dbReference>
<evidence type="ECO:0000313" key="2">
    <source>
        <dbReference type="EMBL" id="OIQ81648.1"/>
    </source>
</evidence>
<reference evidence="2" key="1">
    <citation type="submission" date="2016-10" db="EMBL/GenBank/DDBJ databases">
        <title>Sequence of Gallionella enrichment culture.</title>
        <authorList>
            <person name="Poehlein A."/>
            <person name="Muehling M."/>
            <person name="Daniel R."/>
        </authorList>
    </citation>
    <scope>NUCLEOTIDE SEQUENCE</scope>
</reference>
<proteinExistence type="predicted"/>
<dbReference type="EMBL" id="MLJW01000898">
    <property type="protein sequence ID" value="OIQ81648.1"/>
    <property type="molecule type" value="Genomic_DNA"/>
</dbReference>
<sequence length="96" mass="10641">MHMQQQLDTADQFITEFSTGSAEARVARLLLFLESTSTGVYCELLGREEMASILGITTETASRIMADFRRRGLVSGVINSSFSCHHAQLQQIALDM</sequence>
<dbReference type="GO" id="GO:0003700">
    <property type="term" value="F:DNA-binding transcription factor activity"/>
    <property type="evidence" value="ECO:0007669"/>
    <property type="project" value="InterPro"/>
</dbReference>
<dbReference type="PROSITE" id="PS00042">
    <property type="entry name" value="HTH_CRP_1"/>
    <property type="match status" value="1"/>
</dbReference>
<feature type="domain" description="HTH crp-type" evidence="1">
    <location>
        <begin position="20"/>
        <end position="88"/>
    </location>
</feature>
<dbReference type="InterPro" id="IPR014710">
    <property type="entry name" value="RmlC-like_jellyroll"/>
</dbReference>
<dbReference type="InterPro" id="IPR012318">
    <property type="entry name" value="HTH_CRP"/>
</dbReference>
<evidence type="ECO:0000259" key="1">
    <source>
        <dbReference type="PROSITE" id="PS51063"/>
    </source>
</evidence>